<evidence type="ECO:0000313" key="2">
    <source>
        <dbReference type="EMBL" id="WOE74665.1"/>
    </source>
</evidence>
<dbReference type="Proteomes" id="UP001302429">
    <property type="component" value="Chromosome"/>
</dbReference>
<dbReference type="KEGG" id="acoa:RB602_12535"/>
<feature type="domain" description="SnoaL-like" evidence="1">
    <location>
        <begin position="13"/>
        <end position="112"/>
    </location>
</feature>
<dbReference type="RefSeq" id="WP_317080924.1">
    <property type="nucleotide sequence ID" value="NZ_CP136594.1"/>
</dbReference>
<dbReference type="Gene3D" id="3.10.450.50">
    <property type="match status" value="1"/>
</dbReference>
<evidence type="ECO:0000259" key="1">
    <source>
        <dbReference type="Pfam" id="PF12680"/>
    </source>
</evidence>
<dbReference type="SUPFAM" id="SSF54427">
    <property type="entry name" value="NTF2-like"/>
    <property type="match status" value="1"/>
</dbReference>
<dbReference type="AlphaFoldDB" id="A0AA97F8Y9"/>
<proteinExistence type="predicted"/>
<dbReference type="Pfam" id="PF12680">
    <property type="entry name" value="SnoaL_2"/>
    <property type="match status" value="1"/>
</dbReference>
<protein>
    <submittedName>
        <fullName evidence="2">Nuclear transport factor 2 family protein</fullName>
    </submittedName>
</protein>
<reference evidence="2 3" key="1">
    <citation type="submission" date="2023-10" db="EMBL/GenBank/DDBJ databases">
        <title>Complete genome sequence of a Sphingomonadaceae bacterium.</title>
        <authorList>
            <person name="Yan C."/>
        </authorList>
    </citation>
    <scope>NUCLEOTIDE SEQUENCE [LARGE SCALE GENOMIC DNA]</scope>
    <source>
        <strain evidence="2 3">SCSIO 66989</strain>
    </source>
</reference>
<dbReference type="InterPro" id="IPR032710">
    <property type="entry name" value="NTF2-like_dom_sf"/>
</dbReference>
<name>A0AA97F8Y9_9SPHN</name>
<organism evidence="2 3">
    <name type="scientific">Alterisphingorhabdus coralli</name>
    <dbReference type="NCBI Taxonomy" id="3071408"/>
    <lineage>
        <taxon>Bacteria</taxon>
        <taxon>Pseudomonadati</taxon>
        <taxon>Pseudomonadota</taxon>
        <taxon>Alphaproteobacteria</taxon>
        <taxon>Sphingomonadales</taxon>
        <taxon>Sphingomonadaceae</taxon>
        <taxon>Alterisphingorhabdus (ex Yan et al. 2024)</taxon>
    </lineage>
</organism>
<dbReference type="EMBL" id="CP136594">
    <property type="protein sequence ID" value="WOE74665.1"/>
    <property type="molecule type" value="Genomic_DNA"/>
</dbReference>
<keyword evidence="3" id="KW-1185">Reference proteome</keyword>
<accession>A0AA97F8Y9</accession>
<gene>
    <name evidence="2" type="ORF">RB602_12535</name>
</gene>
<sequence length="125" mass="14367">MLSRAAMVRIAIDQYFATIDKDSIKETLGFFRPDASFTLYPSGRVFTGHKQIADMYAGVFARHERIDREILEVAADTETGTLCASFKAMAYPKDRPPMTMHNVNFWRFEGRQFAWVKVYSSDRAL</sequence>
<evidence type="ECO:0000313" key="3">
    <source>
        <dbReference type="Proteomes" id="UP001302429"/>
    </source>
</evidence>
<dbReference type="InterPro" id="IPR037401">
    <property type="entry name" value="SnoaL-like"/>
</dbReference>